<evidence type="ECO:0000313" key="1">
    <source>
        <dbReference type="EMBL" id="KAH7670194.1"/>
    </source>
</evidence>
<reference evidence="2" key="1">
    <citation type="journal article" date="2022" name="Nat. Commun.">
        <title>Chromosome evolution and the genetic basis of agronomically important traits in greater yam.</title>
        <authorList>
            <person name="Bredeson J.V."/>
            <person name="Lyons J.B."/>
            <person name="Oniyinde I.O."/>
            <person name="Okereke N.R."/>
            <person name="Kolade O."/>
            <person name="Nnabue I."/>
            <person name="Nwadili C.O."/>
            <person name="Hribova E."/>
            <person name="Parker M."/>
            <person name="Nwogha J."/>
            <person name="Shu S."/>
            <person name="Carlson J."/>
            <person name="Kariba R."/>
            <person name="Muthemba S."/>
            <person name="Knop K."/>
            <person name="Barton G.J."/>
            <person name="Sherwood A.V."/>
            <person name="Lopez-Montes A."/>
            <person name="Asiedu R."/>
            <person name="Jamnadass R."/>
            <person name="Muchugi A."/>
            <person name="Goodstein D."/>
            <person name="Egesi C.N."/>
            <person name="Featherston J."/>
            <person name="Asfaw A."/>
            <person name="Simpson G.G."/>
            <person name="Dolezel J."/>
            <person name="Hendre P.S."/>
            <person name="Van Deynze A."/>
            <person name="Kumar P.L."/>
            <person name="Obidiegwu J.E."/>
            <person name="Bhattacharjee R."/>
            <person name="Rokhsar D.S."/>
        </authorList>
    </citation>
    <scope>NUCLEOTIDE SEQUENCE [LARGE SCALE GENOMIC DNA]</scope>
    <source>
        <strain evidence="2">cv. TDa95/00328</strain>
    </source>
</reference>
<protein>
    <submittedName>
        <fullName evidence="1">Uncharacterized protein</fullName>
    </submittedName>
</protein>
<dbReference type="Proteomes" id="UP000827976">
    <property type="component" value="Chromosome 10"/>
</dbReference>
<comment type="caution">
    <text evidence="1">The sequence shown here is derived from an EMBL/GenBank/DDBJ whole genome shotgun (WGS) entry which is preliminary data.</text>
</comment>
<dbReference type="EMBL" id="CM037020">
    <property type="protein sequence ID" value="KAH7670194.1"/>
    <property type="molecule type" value="Genomic_DNA"/>
</dbReference>
<sequence>MKAKDKDLKRNLLDFSGFLLGLQEKKKISQELIAFLKRPLVFRNAQLAEEEEVKKPKRIKAVGQPSSGETSSKGDGVLKFI</sequence>
<gene>
    <name evidence="1" type="ORF">IHE45_10G009200</name>
</gene>
<evidence type="ECO:0000313" key="2">
    <source>
        <dbReference type="Proteomes" id="UP000827976"/>
    </source>
</evidence>
<organism evidence="1 2">
    <name type="scientific">Dioscorea alata</name>
    <name type="common">Purple yam</name>
    <dbReference type="NCBI Taxonomy" id="55571"/>
    <lineage>
        <taxon>Eukaryota</taxon>
        <taxon>Viridiplantae</taxon>
        <taxon>Streptophyta</taxon>
        <taxon>Embryophyta</taxon>
        <taxon>Tracheophyta</taxon>
        <taxon>Spermatophyta</taxon>
        <taxon>Magnoliopsida</taxon>
        <taxon>Liliopsida</taxon>
        <taxon>Dioscoreales</taxon>
        <taxon>Dioscoreaceae</taxon>
        <taxon>Dioscorea</taxon>
    </lineage>
</organism>
<name>A0ACB7V9I5_DIOAL</name>
<accession>A0ACB7V9I5</accession>
<keyword evidence="2" id="KW-1185">Reference proteome</keyword>
<proteinExistence type="predicted"/>